<feature type="chain" id="PRO_5046672591" description="Thioredoxin domain-containing protein" evidence="1">
    <location>
        <begin position="24"/>
        <end position="405"/>
    </location>
</feature>
<dbReference type="InterPro" id="IPR036249">
    <property type="entry name" value="Thioredoxin-like_sf"/>
</dbReference>
<dbReference type="Gene3D" id="3.40.30.10">
    <property type="entry name" value="Glutaredoxin"/>
    <property type="match status" value="1"/>
</dbReference>
<evidence type="ECO:0000259" key="2">
    <source>
        <dbReference type="PROSITE" id="PS51352"/>
    </source>
</evidence>
<keyword evidence="4" id="KW-1185">Reference proteome</keyword>
<feature type="signal peptide" evidence="1">
    <location>
        <begin position="1"/>
        <end position="23"/>
    </location>
</feature>
<evidence type="ECO:0000313" key="4">
    <source>
        <dbReference type="Proteomes" id="UP001549749"/>
    </source>
</evidence>
<proteinExistence type="predicted"/>
<evidence type="ECO:0000256" key="1">
    <source>
        <dbReference type="SAM" id="SignalP"/>
    </source>
</evidence>
<protein>
    <recommendedName>
        <fullName evidence="2">Thioredoxin domain-containing protein</fullName>
    </recommendedName>
</protein>
<dbReference type="EMBL" id="JBEXAC010000001">
    <property type="protein sequence ID" value="MET6995887.1"/>
    <property type="molecule type" value="Genomic_DNA"/>
</dbReference>
<dbReference type="PROSITE" id="PS51352">
    <property type="entry name" value="THIOREDOXIN_2"/>
    <property type="match status" value="1"/>
</dbReference>
<dbReference type="InterPro" id="IPR013766">
    <property type="entry name" value="Thioredoxin_domain"/>
</dbReference>
<accession>A0ABV2SZV1</accession>
<feature type="domain" description="Thioredoxin" evidence="2">
    <location>
        <begin position="32"/>
        <end position="169"/>
    </location>
</feature>
<keyword evidence="1" id="KW-0732">Signal</keyword>
<name>A0ABV2SZV1_9BACT</name>
<evidence type="ECO:0000313" key="3">
    <source>
        <dbReference type="EMBL" id="MET6995887.1"/>
    </source>
</evidence>
<dbReference type="RefSeq" id="WP_354658536.1">
    <property type="nucleotide sequence ID" value="NZ_JBEXAC010000001.1"/>
</dbReference>
<gene>
    <name evidence="3" type="ORF">ABR189_00835</name>
</gene>
<comment type="caution">
    <text evidence="3">The sequence shown here is derived from an EMBL/GenBank/DDBJ whole genome shotgun (WGS) entry which is preliminary data.</text>
</comment>
<sequence>MKYLLNIILYFFPILLLAQASNAPQVNVPKGIRIGMEVPADVLGKTVDGKSIPAINALPQDLVILDFMTTACTSCIAALPRLNNLQNANSNVLKIISVSYEETARAQALKKKNEVFKANKLDFVVEDSIWTRYFPHQTVSHMVWVYKGKVIAITFSEFVDQDMIDSVLKDGKLDLPVKNDFLTFDFSRPLMENNLGKFSFLTGFIEGAYTKFDRYADSVNNMIRECIVNAEIVPAFLYCYGKIVELPYIKDSRIIVERPDKERFIFDKERSKYRELWKRKYGISYEANFDLHADTKTNMKAMIKDMELKLGVKTALEPRPVMCWVIKDDPEAKAAVRSEDGQTIANFAFMLDLNGERPPVINESSNGYKYKFTGGSNYEELKVALKKTGFLLTQEERQIPCLVIK</sequence>
<dbReference type="SUPFAM" id="SSF52833">
    <property type="entry name" value="Thioredoxin-like"/>
    <property type="match status" value="1"/>
</dbReference>
<organism evidence="3 4">
    <name type="scientific">Chitinophaga defluvii</name>
    <dbReference type="NCBI Taxonomy" id="3163343"/>
    <lineage>
        <taxon>Bacteria</taxon>
        <taxon>Pseudomonadati</taxon>
        <taxon>Bacteroidota</taxon>
        <taxon>Chitinophagia</taxon>
        <taxon>Chitinophagales</taxon>
        <taxon>Chitinophagaceae</taxon>
        <taxon>Chitinophaga</taxon>
    </lineage>
</organism>
<reference evidence="3 4" key="1">
    <citation type="submission" date="2024-06" db="EMBL/GenBank/DDBJ databases">
        <title>Chitinophaga defluvii sp. nov., isolated from municipal sewage.</title>
        <authorList>
            <person name="Zhang L."/>
        </authorList>
    </citation>
    <scope>NUCLEOTIDE SEQUENCE [LARGE SCALE GENOMIC DNA]</scope>
    <source>
        <strain evidence="3 4">H8</strain>
    </source>
</reference>
<dbReference type="Proteomes" id="UP001549749">
    <property type="component" value="Unassembled WGS sequence"/>
</dbReference>